<accession>A0AC34F5U7</accession>
<dbReference type="WBParaSite" id="ES5_v2.g12492.t1">
    <property type="protein sequence ID" value="ES5_v2.g12492.t1"/>
    <property type="gene ID" value="ES5_v2.g12492"/>
</dbReference>
<organism evidence="1 2">
    <name type="scientific">Panagrolaimus sp. ES5</name>
    <dbReference type="NCBI Taxonomy" id="591445"/>
    <lineage>
        <taxon>Eukaryota</taxon>
        <taxon>Metazoa</taxon>
        <taxon>Ecdysozoa</taxon>
        <taxon>Nematoda</taxon>
        <taxon>Chromadorea</taxon>
        <taxon>Rhabditida</taxon>
        <taxon>Tylenchina</taxon>
        <taxon>Panagrolaimomorpha</taxon>
        <taxon>Panagrolaimoidea</taxon>
        <taxon>Panagrolaimidae</taxon>
        <taxon>Panagrolaimus</taxon>
    </lineage>
</organism>
<evidence type="ECO:0000313" key="2">
    <source>
        <dbReference type="WBParaSite" id="ES5_v2.g12492.t1"/>
    </source>
</evidence>
<evidence type="ECO:0000313" key="1">
    <source>
        <dbReference type="Proteomes" id="UP000887579"/>
    </source>
</evidence>
<sequence length="296" mass="34662">MDDQQYNDNVDVEMHDLNDDYDPAGFEEHAENSIKRLTVRTENAKNVPSWGRKTTIIRLHPSISHHLNHLKNVTITKSFFGEKLPIGWIKRAAEKKVKFNLKRLRLISCDITFDELDEICEDSKLEKVYIHKCSASPSISMKDIASWLKYARKILIDLKGIKFDPDWLKYLMERGIADDGDEDSKIESLMIRNIPLKKMNELNFDAFLKTVSYGMNNVVTLSFKEPQLIATVIDKRFSKLFQRVSKKEFAYFYSTEKFIVHYQNAKRTVNFYYVSIAAYEETEQLGFDFKSLRVKN</sequence>
<name>A0AC34F5U7_9BILA</name>
<dbReference type="Proteomes" id="UP000887579">
    <property type="component" value="Unplaced"/>
</dbReference>
<reference evidence="2" key="1">
    <citation type="submission" date="2022-11" db="UniProtKB">
        <authorList>
            <consortium name="WormBaseParasite"/>
        </authorList>
    </citation>
    <scope>IDENTIFICATION</scope>
</reference>
<protein>
    <submittedName>
        <fullName evidence="2">DUF38 domain-containing protein</fullName>
    </submittedName>
</protein>
<proteinExistence type="predicted"/>